<dbReference type="InterPro" id="IPR039425">
    <property type="entry name" value="RNA_pol_sigma-70-like"/>
</dbReference>
<comment type="similarity">
    <text evidence="1">Belongs to the sigma-70 factor family. ECF subfamily.</text>
</comment>
<dbReference type="Gene3D" id="1.10.10.10">
    <property type="entry name" value="Winged helix-like DNA-binding domain superfamily/Winged helix DNA-binding domain"/>
    <property type="match status" value="1"/>
</dbReference>
<evidence type="ECO:0000256" key="3">
    <source>
        <dbReference type="ARBA" id="ARBA00023082"/>
    </source>
</evidence>
<accession>A0A518AME7</accession>
<gene>
    <name evidence="7" type="primary">sigD_1</name>
    <name evidence="7" type="ORF">Pan181_20800</name>
</gene>
<dbReference type="InterPro" id="IPR014284">
    <property type="entry name" value="RNA_pol_sigma-70_dom"/>
</dbReference>
<keyword evidence="4" id="KW-0804">Transcription</keyword>
<reference evidence="7 8" key="1">
    <citation type="submission" date="2019-02" db="EMBL/GenBank/DDBJ databases">
        <title>Deep-cultivation of Planctomycetes and their phenomic and genomic characterization uncovers novel biology.</title>
        <authorList>
            <person name="Wiegand S."/>
            <person name="Jogler M."/>
            <person name="Boedeker C."/>
            <person name="Pinto D."/>
            <person name="Vollmers J."/>
            <person name="Rivas-Marin E."/>
            <person name="Kohn T."/>
            <person name="Peeters S.H."/>
            <person name="Heuer A."/>
            <person name="Rast P."/>
            <person name="Oberbeckmann S."/>
            <person name="Bunk B."/>
            <person name="Jeske O."/>
            <person name="Meyerdierks A."/>
            <person name="Storesund J.E."/>
            <person name="Kallscheuer N."/>
            <person name="Luecker S."/>
            <person name="Lage O.M."/>
            <person name="Pohl T."/>
            <person name="Merkel B.J."/>
            <person name="Hornburger P."/>
            <person name="Mueller R.-W."/>
            <person name="Bruemmer F."/>
            <person name="Labrenz M."/>
            <person name="Spormann A.M."/>
            <person name="Op den Camp H."/>
            <person name="Overmann J."/>
            <person name="Amann R."/>
            <person name="Jetten M.S.M."/>
            <person name="Mascher T."/>
            <person name="Medema M.H."/>
            <person name="Devos D.P."/>
            <person name="Kaster A.-K."/>
            <person name="Ovreas L."/>
            <person name="Rohde M."/>
            <person name="Galperin M.Y."/>
            <person name="Jogler C."/>
        </authorList>
    </citation>
    <scope>NUCLEOTIDE SEQUENCE [LARGE SCALE GENOMIC DNA]</scope>
    <source>
        <strain evidence="7 8">Pan181</strain>
    </source>
</reference>
<evidence type="ECO:0000313" key="7">
    <source>
        <dbReference type="EMBL" id="QDU55883.1"/>
    </source>
</evidence>
<evidence type="ECO:0000259" key="5">
    <source>
        <dbReference type="Pfam" id="PF04542"/>
    </source>
</evidence>
<dbReference type="PANTHER" id="PTHR43133:SF51">
    <property type="entry name" value="RNA POLYMERASE SIGMA FACTOR"/>
    <property type="match status" value="1"/>
</dbReference>
<keyword evidence="8" id="KW-1185">Reference proteome</keyword>
<evidence type="ECO:0000256" key="2">
    <source>
        <dbReference type="ARBA" id="ARBA00023015"/>
    </source>
</evidence>
<name>A0A518AME7_9BACT</name>
<dbReference type="Proteomes" id="UP000315750">
    <property type="component" value="Chromosome"/>
</dbReference>
<keyword evidence="3" id="KW-0731">Sigma factor</keyword>
<dbReference type="InterPro" id="IPR014331">
    <property type="entry name" value="RNA_pol_sigma70_ECF_RHOBA"/>
</dbReference>
<dbReference type="InterPro" id="IPR036388">
    <property type="entry name" value="WH-like_DNA-bd_sf"/>
</dbReference>
<dbReference type="SUPFAM" id="SSF88946">
    <property type="entry name" value="Sigma2 domain of RNA polymerase sigma factors"/>
    <property type="match status" value="1"/>
</dbReference>
<evidence type="ECO:0000313" key="8">
    <source>
        <dbReference type="Proteomes" id="UP000315750"/>
    </source>
</evidence>
<dbReference type="OrthoDB" id="6383365at2"/>
<dbReference type="Pfam" id="PF08281">
    <property type="entry name" value="Sigma70_r4_2"/>
    <property type="match status" value="1"/>
</dbReference>
<feature type="domain" description="RNA polymerase sigma-70 region 2" evidence="5">
    <location>
        <begin position="25"/>
        <end position="92"/>
    </location>
</feature>
<dbReference type="KEGG" id="amuc:Pan181_20800"/>
<dbReference type="NCBIfam" id="TIGR02937">
    <property type="entry name" value="sigma70-ECF"/>
    <property type="match status" value="1"/>
</dbReference>
<feature type="domain" description="RNA polymerase sigma factor 70 region 4 type 2" evidence="6">
    <location>
        <begin position="121"/>
        <end position="173"/>
    </location>
</feature>
<dbReference type="EMBL" id="CP036278">
    <property type="protein sequence ID" value="QDU55883.1"/>
    <property type="molecule type" value="Genomic_DNA"/>
</dbReference>
<dbReference type="GO" id="GO:0006352">
    <property type="term" value="P:DNA-templated transcription initiation"/>
    <property type="evidence" value="ECO:0007669"/>
    <property type="project" value="InterPro"/>
</dbReference>
<dbReference type="GO" id="GO:0003677">
    <property type="term" value="F:DNA binding"/>
    <property type="evidence" value="ECO:0007669"/>
    <property type="project" value="InterPro"/>
</dbReference>
<dbReference type="GO" id="GO:0016987">
    <property type="term" value="F:sigma factor activity"/>
    <property type="evidence" value="ECO:0007669"/>
    <property type="project" value="UniProtKB-KW"/>
</dbReference>
<dbReference type="Gene3D" id="1.10.1740.10">
    <property type="match status" value="1"/>
</dbReference>
<dbReference type="InterPro" id="IPR013324">
    <property type="entry name" value="RNA_pol_sigma_r3/r4-like"/>
</dbReference>
<sequence length="191" mass="21142">MSAKSVDSSTPNVEPLESRRTLSVLWSQHHLMVLGYIRSVVIDFHMADDVLQETAAAVAEKFDDYDSSRPFLPWVLGVARNKILVALRKNSRDRCVFDEDLVSQLADTYSQLDIDNNEAQEALSECVSTLQRRARKLLELRYVRDLSANAIAQATGTTAGAAGVALHRIRKALKDCVQFKLGEAMHPGGDA</sequence>
<dbReference type="InterPro" id="IPR013325">
    <property type="entry name" value="RNA_pol_sigma_r2"/>
</dbReference>
<dbReference type="AlphaFoldDB" id="A0A518AME7"/>
<dbReference type="NCBIfam" id="TIGR02989">
    <property type="entry name" value="Sig-70_gvs1"/>
    <property type="match status" value="1"/>
</dbReference>
<evidence type="ECO:0000256" key="1">
    <source>
        <dbReference type="ARBA" id="ARBA00010641"/>
    </source>
</evidence>
<dbReference type="RefSeq" id="WP_145246676.1">
    <property type="nucleotide sequence ID" value="NZ_CP036278.1"/>
</dbReference>
<dbReference type="InterPro" id="IPR007627">
    <property type="entry name" value="RNA_pol_sigma70_r2"/>
</dbReference>
<protein>
    <submittedName>
        <fullName evidence="7">ECF RNA polymerase sigma factor SigD</fullName>
    </submittedName>
</protein>
<dbReference type="SUPFAM" id="SSF88659">
    <property type="entry name" value="Sigma3 and sigma4 domains of RNA polymerase sigma factors"/>
    <property type="match status" value="1"/>
</dbReference>
<evidence type="ECO:0000259" key="6">
    <source>
        <dbReference type="Pfam" id="PF08281"/>
    </source>
</evidence>
<dbReference type="InterPro" id="IPR013249">
    <property type="entry name" value="RNA_pol_sigma70_r4_t2"/>
</dbReference>
<dbReference type="PANTHER" id="PTHR43133">
    <property type="entry name" value="RNA POLYMERASE ECF-TYPE SIGMA FACTO"/>
    <property type="match status" value="1"/>
</dbReference>
<keyword evidence="2" id="KW-0805">Transcription regulation</keyword>
<organism evidence="7 8">
    <name type="scientific">Aeoliella mucimassa</name>
    <dbReference type="NCBI Taxonomy" id="2527972"/>
    <lineage>
        <taxon>Bacteria</taxon>
        <taxon>Pseudomonadati</taxon>
        <taxon>Planctomycetota</taxon>
        <taxon>Planctomycetia</taxon>
        <taxon>Pirellulales</taxon>
        <taxon>Lacipirellulaceae</taxon>
        <taxon>Aeoliella</taxon>
    </lineage>
</organism>
<dbReference type="Pfam" id="PF04542">
    <property type="entry name" value="Sigma70_r2"/>
    <property type="match status" value="1"/>
</dbReference>
<proteinExistence type="inferred from homology"/>
<evidence type="ECO:0000256" key="4">
    <source>
        <dbReference type="ARBA" id="ARBA00023163"/>
    </source>
</evidence>